<feature type="non-terminal residue" evidence="1">
    <location>
        <position position="1"/>
    </location>
</feature>
<evidence type="ECO:0000313" key="1">
    <source>
        <dbReference type="EMBL" id="KAJ2813068.1"/>
    </source>
</evidence>
<dbReference type="EMBL" id="JANBUP010000110">
    <property type="protein sequence ID" value="KAJ2813068.1"/>
    <property type="molecule type" value="Genomic_DNA"/>
</dbReference>
<keyword evidence="2" id="KW-1185">Reference proteome</keyword>
<dbReference type="Proteomes" id="UP001140096">
    <property type="component" value="Unassembled WGS sequence"/>
</dbReference>
<evidence type="ECO:0000313" key="2">
    <source>
        <dbReference type="Proteomes" id="UP001140096"/>
    </source>
</evidence>
<reference evidence="1" key="1">
    <citation type="submission" date="2022-07" db="EMBL/GenBank/DDBJ databases">
        <title>Phylogenomic reconstructions and comparative analyses of Kickxellomycotina fungi.</title>
        <authorList>
            <person name="Reynolds N.K."/>
            <person name="Stajich J.E."/>
            <person name="Barry K."/>
            <person name="Grigoriev I.V."/>
            <person name="Crous P."/>
            <person name="Smith M.E."/>
        </authorList>
    </citation>
    <scope>NUCLEOTIDE SEQUENCE</scope>
    <source>
        <strain evidence="1">CBS 102833</strain>
    </source>
</reference>
<gene>
    <name evidence="1" type="ORF">H4S07_000949</name>
</gene>
<protein>
    <submittedName>
        <fullName evidence="1">Uncharacterized protein</fullName>
    </submittedName>
</protein>
<proteinExistence type="predicted"/>
<comment type="caution">
    <text evidence="1">The sequence shown here is derived from an EMBL/GenBank/DDBJ whole genome shotgun (WGS) entry which is preliminary data.</text>
</comment>
<organism evidence="1 2">
    <name type="scientific">Coemansia furcata</name>
    <dbReference type="NCBI Taxonomy" id="417177"/>
    <lineage>
        <taxon>Eukaryota</taxon>
        <taxon>Fungi</taxon>
        <taxon>Fungi incertae sedis</taxon>
        <taxon>Zoopagomycota</taxon>
        <taxon>Kickxellomycotina</taxon>
        <taxon>Kickxellomycetes</taxon>
        <taxon>Kickxellales</taxon>
        <taxon>Kickxellaceae</taxon>
        <taxon>Coemansia</taxon>
    </lineage>
</organism>
<sequence>QIAELKQGGALSQQHRNELSNAKLLAETERKRADKAEDAINDLEAELARKESSLVYYKNEVNRLNILSDRHRDHINGLNRNVEARKDTIRELEDEAETINKKLEYYVEEYGDIPDWYY</sequence>
<name>A0ACC1LQ74_9FUNG</name>
<accession>A0ACC1LQ74</accession>